<evidence type="ECO:0000256" key="6">
    <source>
        <dbReference type="SAM" id="MobiDB-lite"/>
    </source>
</evidence>
<dbReference type="InterPro" id="IPR000326">
    <property type="entry name" value="PAP2/HPO"/>
</dbReference>
<protein>
    <submittedName>
        <fullName evidence="9">Phosphatidic acid phosphatase type 2/haloperoxidase</fullName>
    </submittedName>
</protein>
<dbReference type="GO" id="GO:0046839">
    <property type="term" value="P:phospholipid dephosphorylation"/>
    <property type="evidence" value="ECO:0007669"/>
    <property type="project" value="TreeGrafter"/>
</dbReference>
<keyword evidence="5 7" id="KW-0472">Membrane</keyword>
<evidence type="ECO:0000256" key="1">
    <source>
        <dbReference type="ARBA" id="ARBA00004141"/>
    </source>
</evidence>
<dbReference type="GO" id="GO:0016020">
    <property type="term" value="C:membrane"/>
    <property type="evidence" value="ECO:0007669"/>
    <property type="project" value="UniProtKB-SubCell"/>
</dbReference>
<dbReference type="AlphaFoldDB" id="A0AAD8PP07"/>
<dbReference type="CDD" id="cd03390">
    <property type="entry name" value="PAP2_containing_1_like"/>
    <property type="match status" value="1"/>
</dbReference>
<dbReference type="InterPro" id="IPR043216">
    <property type="entry name" value="PAP-like"/>
</dbReference>
<keyword evidence="4 7" id="KW-1133">Transmembrane helix</keyword>
<dbReference type="GO" id="GO:0006644">
    <property type="term" value="P:phospholipid metabolic process"/>
    <property type="evidence" value="ECO:0007669"/>
    <property type="project" value="InterPro"/>
</dbReference>
<feature type="transmembrane region" description="Helical" evidence="7">
    <location>
        <begin position="223"/>
        <end position="244"/>
    </location>
</feature>
<dbReference type="SMART" id="SM00014">
    <property type="entry name" value="acidPPc"/>
    <property type="match status" value="1"/>
</dbReference>
<feature type="transmembrane region" description="Helical" evidence="7">
    <location>
        <begin position="333"/>
        <end position="355"/>
    </location>
</feature>
<evidence type="ECO:0000256" key="2">
    <source>
        <dbReference type="ARBA" id="ARBA00008816"/>
    </source>
</evidence>
<sequence length="473" mass="52297">MGEGIHDEGRLVAVGGRSGGGRAGRFGPDIDQQIRGDGRVPGQELLEIGAGFRDQIRVDQTVYDNASLVAVCDTYAAEGCVHHRSASIDRPSQTMHSNSRVQRIHGDDDDPPPEFTRDTIRSVRASWDFFLAWLRITWFDIFVLAALGGAALGIFNAPLAAVRNFPITFDGSGEIVYPQFAYPDRGWIIETWLSALLSLSIPIAVILLAQFRVRSIWDVSNGIIGLIFSVSLGTLIQVVTKQLIGGFRPYFLAVCMPDVSRATTNNATGLNAVGFEQVMYSVDVCTQPDSKKLKNAMTSFPSGHSTAAFAGYVYLFLYLNAKLKVWADYRPALWKIALTFAPLLGALLIACSLTIDQAHNWYDIVVGSAIGTTVAFGSYRGCYAAVWDWRFNHIPLQPRNQLDYFPKDGTEYRSFVFTRSGGWGQTGEEPGEKHAPSRRSSVSYVAVAERESLPPQPPRPRYKRHRHREDSAV</sequence>
<dbReference type="EMBL" id="JAHLJV010000086">
    <property type="protein sequence ID" value="KAK1573745.1"/>
    <property type="molecule type" value="Genomic_DNA"/>
</dbReference>
<proteinExistence type="inferred from homology"/>
<evidence type="ECO:0000259" key="8">
    <source>
        <dbReference type="SMART" id="SM00014"/>
    </source>
</evidence>
<dbReference type="PANTHER" id="PTHR10165">
    <property type="entry name" value="LIPID PHOSPHATE PHOSPHATASE"/>
    <property type="match status" value="1"/>
</dbReference>
<keyword evidence="10" id="KW-1185">Reference proteome</keyword>
<reference evidence="9" key="1">
    <citation type="submission" date="2021-06" db="EMBL/GenBank/DDBJ databases">
        <title>Comparative genomics, transcriptomics and evolutionary studies reveal genomic signatures of adaptation to plant cell wall in hemibiotrophic fungi.</title>
        <authorList>
            <consortium name="DOE Joint Genome Institute"/>
            <person name="Baroncelli R."/>
            <person name="Diaz J.F."/>
            <person name="Benocci T."/>
            <person name="Peng M."/>
            <person name="Battaglia E."/>
            <person name="Haridas S."/>
            <person name="Andreopoulos W."/>
            <person name="Labutti K."/>
            <person name="Pangilinan J."/>
            <person name="Floch G.L."/>
            <person name="Makela M.R."/>
            <person name="Henrissat B."/>
            <person name="Grigoriev I.V."/>
            <person name="Crouch J.A."/>
            <person name="De Vries R.P."/>
            <person name="Sukno S.A."/>
            <person name="Thon M.R."/>
        </authorList>
    </citation>
    <scope>NUCLEOTIDE SEQUENCE</scope>
    <source>
        <strain evidence="9">CBS 125086</strain>
    </source>
</reference>
<keyword evidence="3 7" id="KW-0812">Transmembrane</keyword>
<comment type="similarity">
    <text evidence="2">Belongs to the PA-phosphatase related phosphoesterase family.</text>
</comment>
<evidence type="ECO:0000256" key="5">
    <source>
        <dbReference type="ARBA" id="ARBA00023136"/>
    </source>
</evidence>
<evidence type="ECO:0000313" key="9">
    <source>
        <dbReference type="EMBL" id="KAK1573745.1"/>
    </source>
</evidence>
<dbReference type="Pfam" id="PF01569">
    <property type="entry name" value="PAP2"/>
    <property type="match status" value="1"/>
</dbReference>
<dbReference type="GO" id="GO:0008195">
    <property type="term" value="F:phosphatidate phosphatase activity"/>
    <property type="evidence" value="ECO:0007669"/>
    <property type="project" value="TreeGrafter"/>
</dbReference>
<evidence type="ECO:0000256" key="3">
    <source>
        <dbReference type="ARBA" id="ARBA00022692"/>
    </source>
</evidence>
<comment type="subcellular location">
    <subcellularLocation>
        <location evidence="1">Membrane</location>
        <topology evidence="1">Multi-pass membrane protein</topology>
    </subcellularLocation>
</comment>
<dbReference type="SUPFAM" id="SSF48317">
    <property type="entry name" value="Acid phosphatase/Vanadium-dependent haloperoxidase"/>
    <property type="match status" value="1"/>
</dbReference>
<name>A0AAD8PP07_9PEZI</name>
<dbReference type="RefSeq" id="XP_060409330.1">
    <property type="nucleotide sequence ID" value="XM_060560321.1"/>
</dbReference>
<organism evidence="9 10">
    <name type="scientific">Colletotrichum navitas</name>
    <dbReference type="NCBI Taxonomy" id="681940"/>
    <lineage>
        <taxon>Eukaryota</taxon>
        <taxon>Fungi</taxon>
        <taxon>Dikarya</taxon>
        <taxon>Ascomycota</taxon>
        <taxon>Pezizomycotina</taxon>
        <taxon>Sordariomycetes</taxon>
        <taxon>Hypocreomycetidae</taxon>
        <taxon>Glomerellales</taxon>
        <taxon>Glomerellaceae</taxon>
        <taxon>Colletotrichum</taxon>
        <taxon>Colletotrichum graminicola species complex</taxon>
    </lineage>
</organism>
<evidence type="ECO:0000256" key="7">
    <source>
        <dbReference type="SAM" id="Phobius"/>
    </source>
</evidence>
<feature type="domain" description="Phosphatidic acid phosphatase type 2/haloperoxidase" evidence="8">
    <location>
        <begin position="221"/>
        <end position="379"/>
    </location>
</feature>
<dbReference type="GeneID" id="85444561"/>
<dbReference type="InterPro" id="IPR036938">
    <property type="entry name" value="PAP2/HPO_sf"/>
</dbReference>
<evidence type="ECO:0000256" key="4">
    <source>
        <dbReference type="ARBA" id="ARBA00022989"/>
    </source>
</evidence>
<feature type="transmembrane region" description="Helical" evidence="7">
    <location>
        <begin position="192"/>
        <end position="211"/>
    </location>
</feature>
<feature type="transmembrane region" description="Helical" evidence="7">
    <location>
        <begin position="361"/>
        <end position="379"/>
    </location>
</feature>
<feature type="region of interest" description="Disordered" evidence="6">
    <location>
        <begin position="446"/>
        <end position="473"/>
    </location>
</feature>
<dbReference type="PANTHER" id="PTHR10165:SF84">
    <property type="entry name" value="PHOSPHATIDIC ACID PHOSPHATASE BETA"/>
    <property type="match status" value="1"/>
</dbReference>
<evidence type="ECO:0000313" key="10">
    <source>
        <dbReference type="Proteomes" id="UP001230504"/>
    </source>
</evidence>
<accession>A0AAD8PP07</accession>
<dbReference type="Proteomes" id="UP001230504">
    <property type="component" value="Unassembled WGS sequence"/>
</dbReference>
<feature type="transmembrane region" description="Helical" evidence="7">
    <location>
        <begin position="130"/>
        <end position="155"/>
    </location>
</feature>
<feature type="transmembrane region" description="Helical" evidence="7">
    <location>
        <begin position="302"/>
        <end position="321"/>
    </location>
</feature>
<dbReference type="Gene3D" id="1.20.144.10">
    <property type="entry name" value="Phosphatidic acid phosphatase type 2/haloperoxidase"/>
    <property type="match status" value="1"/>
</dbReference>
<gene>
    <name evidence="9" type="ORF">LY79DRAFT_583425</name>
</gene>
<comment type="caution">
    <text evidence="9">The sequence shown here is derived from an EMBL/GenBank/DDBJ whole genome shotgun (WGS) entry which is preliminary data.</text>
</comment>